<dbReference type="SMART" id="SM00331">
    <property type="entry name" value="PP2C_SIG"/>
    <property type="match status" value="1"/>
</dbReference>
<dbReference type="InterPro" id="IPR036890">
    <property type="entry name" value="HATPase_C_sf"/>
</dbReference>
<evidence type="ECO:0000256" key="7">
    <source>
        <dbReference type="SAM" id="Phobius"/>
    </source>
</evidence>
<keyword evidence="10" id="KW-1185">Reference proteome</keyword>
<keyword evidence="4 7" id="KW-1133">Transmembrane helix</keyword>
<proteinExistence type="predicted"/>
<dbReference type="GO" id="GO:0016020">
    <property type="term" value="C:membrane"/>
    <property type="evidence" value="ECO:0007669"/>
    <property type="project" value="UniProtKB-SubCell"/>
</dbReference>
<keyword evidence="2 7" id="KW-0812">Transmembrane</keyword>
<comment type="subcellular location">
    <subcellularLocation>
        <location evidence="1">Membrane</location>
        <topology evidence="1">Multi-pass membrane protein</topology>
    </subcellularLocation>
</comment>
<evidence type="ECO:0000313" key="9">
    <source>
        <dbReference type="EMBL" id="BBA33300.1"/>
    </source>
</evidence>
<keyword evidence="3" id="KW-0378">Hydrolase</keyword>
<dbReference type="AlphaFoldDB" id="A0A250KNN5"/>
<evidence type="ECO:0000256" key="6">
    <source>
        <dbReference type="SAM" id="Coils"/>
    </source>
</evidence>
<dbReference type="Proteomes" id="UP000266313">
    <property type="component" value="Chromosome"/>
</dbReference>
<dbReference type="Gene3D" id="3.60.40.10">
    <property type="entry name" value="PPM-type phosphatase domain"/>
    <property type="match status" value="1"/>
</dbReference>
<dbReference type="InterPro" id="IPR013767">
    <property type="entry name" value="PAS_fold"/>
</dbReference>
<dbReference type="PROSITE" id="PS50112">
    <property type="entry name" value="PAS"/>
    <property type="match status" value="1"/>
</dbReference>
<name>A0A250KNN5_9GAMM</name>
<feature type="coiled-coil region" evidence="6">
    <location>
        <begin position="367"/>
        <end position="394"/>
    </location>
</feature>
<feature type="domain" description="PAS" evidence="8">
    <location>
        <begin position="250"/>
        <end position="321"/>
    </location>
</feature>
<evidence type="ECO:0000259" key="8">
    <source>
        <dbReference type="PROSITE" id="PS50112"/>
    </source>
</evidence>
<gene>
    <name evidence="9" type="ORF">sS8_1340</name>
</gene>
<evidence type="ECO:0000256" key="3">
    <source>
        <dbReference type="ARBA" id="ARBA00022801"/>
    </source>
</evidence>
<evidence type="ECO:0000256" key="5">
    <source>
        <dbReference type="ARBA" id="ARBA00023136"/>
    </source>
</evidence>
<dbReference type="InterPro" id="IPR029095">
    <property type="entry name" value="NarX-like_N"/>
</dbReference>
<dbReference type="Pfam" id="PF13675">
    <property type="entry name" value="PilJ"/>
    <property type="match status" value="1"/>
</dbReference>
<dbReference type="SUPFAM" id="SSF55785">
    <property type="entry name" value="PYP-like sensor domain (PAS domain)"/>
    <property type="match status" value="1"/>
</dbReference>
<dbReference type="SUPFAM" id="SSF81606">
    <property type="entry name" value="PP2C-like"/>
    <property type="match status" value="1"/>
</dbReference>
<dbReference type="Gene3D" id="3.30.450.20">
    <property type="entry name" value="PAS domain"/>
    <property type="match status" value="1"/>
</dbReference>
<protein>
    <submittedName>
        <fullName evidence="9">PAS domain S-box</fullName>
    </submittedName>
</protein>
<dbReference type="GO" id="GO:0006355">
    <property type="term" value="P:regulation of DNA-templated transcription"/>
    <property type="evidence" value="ECO:0007669"/>
    <property type="project" value="InterPro"/>
</dbReference>
<dbReference type="PANTHER" id="PTHR43156">
    <property type="entry name" value="STAGE II SPORULATION PROTEIN E-RELATED"/>
    <property type="match status" value="1"/>
</dbReference>
<dbReference type="RefSeq" id="WP_119628924.1">
    <property type="nucleotide sequence ID" value="NZ_AP017928.1"/>
</dbReference>
<dbReference type="PANTHER" id="PTHR43156:SF9">
    <property type="entry name" value="HAMP DOMAIN-CONTAINING PROTEIN"/>
    <property type="match status" value="1"/>
</dbReference>
<feature type="transmembrane region" description="Helical" evidence="7">
    <location>
        <begin position="31"/>
        <end position="51"/>
    </location>
</feature>
<dbReference type="OrthoDB" id="9802500at2"/>
<evidence type="ECO:0000256" key="4">
    <source>
        <dbReference type="ARBA" id="ARBA00022989"/>
    </source>
</evidence>
<reference evidence="9 10" key="1">
    <citation type="submission" date="2016-12" db="EMBL/GenBank/DDBJ databases">
        <title>Genome sequencing of Methylocaldum marinum.</title>
        <authorList>
            <person name="Takeuchi M."/>
            <person name="Kamagata Y."/>
            <person name="Hiraoka S."/>
            <person name="Oshima K."/>
            <person name="Hattori M."/>
            <person name="Iwasaki W."/>
        </authorList>
    </citation>
    <scope>NUCLEOTIDE SEQUENCE [LARGE SCALE GENOMIC DNA]</scope>
    <source>
        <strain evidence="9 10">S8</strain>
    </source>
</reference>
<sequence length="920" mass="102550">MEPQKLPSSPKTPTKVQGFFRESLTWALDQYGTVLGLLAMTAVVSYAVLIADLRSQEGSAAALNLAGHERMLVERGLVLAMKMVNSEDRAERQAIRQQMVDTITQFENMHGYLKNGDRLIRQGPRLLAEPGELAPELHLIYFEDPIKLDQHINRYIQAIRKLLSQPVGAVDPDDPNYRYLVSNAPEQILSGLDKVVAHYQQNADFRLQNTQDLQGVMLAFFLFALAFGGMGLLNPLVKRLKDSMANLQAQRDFNDNIINTAQALIIGLDPSGKITLFNRHAQEISGWLEDEVRGSEFFTNFFAPDQQATMRALYEDVMQGGLSGETGTEIPMRIRSEELVDVIWHATVVRDQTSKQPVLCLITGDDITERKRAEDRLQATLAELEKLSGRLQEEVNLAAALQHSILPAPDIVLPGVRGTASLNTSSEVGGDYYDYYKAGGCYAVLVIGDVSGHGVAAGTMVSAAKAGLYPLATEGVTRPAEILRSLNETILATAHQSLLMTMGCLSLDSRTGHLRFANAGHVLPYLKRRGDRHWTMIEGGGPPLGKSRDSDYLSVERELQLDIGDRIFLYTDGVVEQESLRGEPFGYDRLEAVLNENAEAEPRVLEEKVIAALKAHSGRAHFEDDVTVAVLEHTDRVEVRTARDEDSAQLIRITEGFYRGQSDHFTSPTTRQLVVFLSEGEFHDLLPRLSVDGIRRVLPRDDAFYHRLGWEHLLGQHQASPDDDIFCLVPGRIAERQFQLTHSDDKLFFMEEGRAWLEELGMVAPDQLESILLVLDEMVENSLYGAPRDGQSRPFYAKGTARDLSQNEHVRIHLAVGSDTIGLSVTDNWGTLTPAIFLNHLTHTLAKGVEAGVGGAGLYLMWRMSDYLQVRVTPHRSTQITTLWDLSRPLQVGLKTGFQFLYHSEHDEVVSHDSGRFTFH</sequence>
<evidence type="ECO:0000256" key="1">
    <source>
        <dbReference type="ARBA" id="ARBA00004141"/>
    </source>
</evidence>
<dbReference type="InterPro" id="IPR000014">
    <property type="entry name" value="PAS"/>
</dbReference>
<dbReference type="SMART" id="SM00091">
    <property type="entry name" value="PAS"/>
    <property type="match status" value="1"/>
</dbReference>
<dbReference type="InterPro" id="IPR052016">
    <property type="entry name" value="Bact_Sigma-Reg"/>
</dbReference>
<dbReference type="Gene3D" id="3.30.565.10">
    <property type="entry name" value="Histidine kinase-like ATPase, C-terminal domain"/>
    <property type="match status" value="1"/>
</dbReference>
<dbReference type="KEGG" id="mmai:sS8_1340"/>
<evidence type="ECO:0000313" key="10">
    <source>
        <dbReference type="Proteomes" id="UP000266313"/>
    </source>
</evidence>
<organism evidence="9 10">
    <name type="scientific">Methylocaldum marinum</name>
    <dbReference type="NCBI Taxonomy" id="1432792"/>
    <lineage>
        <taxon>Bacteria</taxon>
        <taxon>Pseudomonadati</taxon>
        <taxon>Pseudomonadota</taxon>
        <taxon>Gammaproteobacteria</taxon>
        <taxon>Methylococcales</taxon>
        <taxon>Methylococcaceae</taxon>
        <taxon>Methylocaldum</taxon>
    </lineage>
</organism>
<dbReference type="EMBL" id="AP017928">
    <property type="protein sequence ID" value="BBA33300.1"/>
    <property type="molecule type" value="Genomic_DNA"/>
</dbReference>
<dbReference type="CDD" id="cd00130">
    <property type="entry name" value="PAS"/>
    <property type="match status" value="1"/>
</dbReference>
<dbReference type="Pfam" id="PF07228">
    <property type="entry name" value="SpoIIE"/>
    <property type="match status" value="1"/>
</dbReference>
<keyword evidence="5 7" id="KW-0472">Membrane</keyword>
<dbReference type="InterPro" id="IPR001932">
    <property type="entry name" value="PPM-type_phosphatase-like_dom"/>
</dbReference>
<dbReference type="Pfam" id="PF00989">
    <property type="entry name" value="PAS"/>
    <property type="match status" value="1"/>
</dbReference>
<accession>A0A250KNN5</accession>
<dbReference type="NCBIfam" id="TIGR00229">
    <property type="entry name" value="sensory_box"/>
    <property type="match status" value="1"/>
</dbReference>
<dbReference type="InterPro" id="IPR036457">
    <property type="entry name" value="PPM-type-like_dom_sf"/>
</dbReference>
<evidence type="ECO:0000256" key="2">
    <source>
        <dbReference type="ARBA" id="ARBA00022692"/>
    </source>
</evidence>
<dbReference type="GO" id="GO:0016791">
    <property type="term" value="F:phosphatase activity"/>
    <property type="evidence" value="ECO:0007669"/>
    <property type="project" value="TreeGrafter"/>
</dbReference>
<keyword evidence="6" id="KW-0175">Coiled coil</keyword>
<dbReference type="InterPro" id="IPR035965">
    <property type="entry name" value="PAS-like_dom_sf"/>
</dbReference>
<feature type="transmembrane region" description="Helical" evidence="7">
    <location>
        <begin position="216"/>
        <end position="237"/>
    </location>
</feature>